<evidence type="ECO:0000256" key="1">
    <source>
        <dbReference type="ARBA" id="ARBA00022801"/>
    </source>
</evidence>
<dbReference type="InterPro" id="IPR036457">
    <property type="entry name" value="PPM-type-like_dom_sf"/>
</dbReference>
<dbReference type="SUPFAM" id="SSF81606">
    <property type="entry name" value="PP2C-like"/>
    <property type="match status" value="1"/>
</dbReference>
<dbReference type="Proteomes" id="UP001500320">
    <property type="component" value="Unassembled WGS sequence"/>
</dbReference>
<accession>A0ABP6NN05</accession>
<keyword evidence="1" id="KW-0378">Hydrolase</keyword>
<keyword evidence="5" id="KW-1185">Reference proteome</keyword>
<dbReference type="Pfam" id="PF07228">
    <property type="entry name" value="SpoIIE"/>
    <property type="match status" value="1"/>
</dbReference>
<keyword evidence="2" id="KW-0812">Transmembrane</keyword>
<name>A0ABP6NN05_9ACTN</name>
<comment type="caution">
    <text evidence="4">The sequence shown here is derived from an EMBL/GenBank/DDBJ whole genome shotgun (WGS) entry which is preliminary data.</text>
</comment>
<evidence type="ECO:0000259" key="3">
    <source>
        <dbReference type="SMART" id="SM00331"/>
    </source>
</evidence>
<organism evidence="4 5">
    <name type="scientific">Planomonospora alba</name>
    <dbReference type="NCBI Taxonomy" id="161354"/>
    <lineage>
        <taxon>Bacteria</taxon>
        <taxon>Bacillati</taxon>
        <taxon>Actinomycetota</taxon>
        <taxon>Actinomycetes</taxon>
        <taxon>Streptosporangiales</taxon>
        <taxon>Streptosporangiaceae</taxon>
        <taxon>Planomonospora</taxon>
    </lineage>
</organism>
<dbReference type="PANTHER" id="PTHR43156">
    <property type="entry name" value="STAGE II SPORULATION PROTEIN E-RELATED"/>
    <property type="match status" value="1"/>
</dbReference>
<dbReference type="InterPro" id="IPR001932">
    <property type="entry name" value="PPM-type_phosphatase-like_dom"/>
</dbReference>
<dbReference type="PANTHER" id="PTHR43156:SF2">
    <property type="entry name" value="STAGE II SPORULATION PROTEIN E"/>
    <property type="match status" value="1"/>
</dbReference>
<keyword evidence="2" id="KW-1133">Transmembrane helix</keyword>
<sequence>MLRSGDRHTRSSSRPEKRHAALLRSLAAFRGRAFTRLLSSVETGKTQATLKLLPFAVMAVVALIDFGTGPTAGLLPLLALGPAFASVACGLARTTVVGVIALVLCVALGVYNGILWTPRTNTTVAAILGVTVASVLASAGRLRHERRLADVRSVAEAAQRVLLRPVPRRAGPGIGVAVSYTSATAEARIGGDLYEVVTTPHGVRIIVGDVQGKGLEAVETAAVVLGAFREAAYDEAKLEGVVCRLENALTRELSGEQFVTAVLAEISGDTSVTVLNCGHPPPMVLTAEGDPWFAHPPEDALPLGMGTLKSVEPVPHQLPFEPGCQILFYTDGVIEARDGKGEFYPLADRAHLLDDSDPQLALDALRADLLRHVGRPLADDAAMLLLRRRPAPLTI</sequence>
<feature type="domain" description="PPM-type phosphatase" evidence="3">
    <location>
        <begin position="174"/>
        <end position="388"/>
    </location>
</feature>
<gene>
    <name evidence="4" type="ORF">GCM10010466_50900</name>
</gene>
<reference evidence="5" key="1">
    <citation type="journal article" date="2019" name="Int. J. Syst. Evol. Microbiol.">
        <title>The Global Catalogue of Microorganisms (GCM) 10K type strain sequencing project: providing services to taxonomists for standard genome sequencing and annotation.</title>
        <authorList>
            <consortium name="The Broad Institute Genomics Platform"/>
            <consortium name="The Broad Institute Genome Sequencing Center for Infectious Disease"/>
            <person name="Wu L."/>
            <person name="Ma J."/>
        </authorList>
    </citation>
    <scope>NUCLEOTIDE SEQUENCE [LARGE SCALE GENOMIC DNA]</scope>
    <source>
        <strain evidence="5">JCM 9373</strain>
    </source>
</reference>
<dbReference type="Gene3D" id="3.60.40.10">
    <property type="entry name" value="PPM-type phosphatase domain"/>
    <property type="match status" value="1"/>
</dbReference>
<dbReference type="EMBL" id="BAAAUT010000046">
    <property type="protein sequence ID" value="GAA3153761.1"/>
    <property type="molecule type" value="Genomic_DNA"/>
</dbReference>
<protein>
    <submittedName>
        <fullName evidence="4">PP2C family protein-serine/threonine phosphatase</fullName>
    </submittedName>
</protein>
<evidence type="ECO:0000256" key="2">
    <source>
        <dbReference type="SAM" id="Phobius"/>
    </source>
</evidence>
<dbReference type="InterPro" id="IPR052016">
    <property type="entry name" value="Bact_Sigma-Reg"/>
</dbReference>
<feature type="transmembrane region" description="Helical" evidence="2">
    <location>
        <begin position="91"/>
        <end position="111"/>
    </location>
</feature>
<dbReference type="SMART" id="SM00331">
    <property type="entry name" value="PP2C_SIG"/>
    <property type="match status" value="1"/>
</dbReference>
<dbReference type="RefSeq" id="WP_344863658.1">
    <property type="nucleotide sequence ID" value="NZ_BAAAUT010000046.1"/>
</dbReference>
<evidence type="ECO:0000313" key="4">
    <source>
        <dbReference type="EMBL" id="GAA3153761.1"/>
    </source>
</evidence>
<feature type="transmembrane region" description="Helical" evidence="2">
    <location>
        <begin position="123"/>
        <end position="142"/>
    </location>
</feature>
<feature type="transmembrane region" description="Helical" evidence="2">
    <location>
        <begin position="53"/>
        <end position="79"/>
    </location>
</feature>
<evidence type="ECO:0000313" key="5">
    <source>
        <dbReference type="Proteomes" id="UP001500320"/>
    </source>
</evidence>
<keyword evidence="2" id="KW-0472">Membrane</keyword>
<proteinExistence type="predicted"/>